<accession>A0AA36ALM3</accession>
<dbReference type="Proteomes" id="UP001162480">
    <property type="component" value="Chromosome 2"/>
</dbReference>
<dbReference type="EMBL" id="OX597815">
    <property type="protein sequence ID" value="CAI9718353.1"/>
    <property type="molecule type" value="Genomic_DNA"/>
</dbReference>
<gene>
    <name evidence="1" type="ORF">OCTVUL_1B011470</name>
</gene>
<organism evidence="1 2">
    <name type="scientific">Octopus vulgaris</name>
    <name type="common">Common octopus</name>
    <dbReference type="NCBI Taxonomy" id="6645"/>
    <lineage>
        <taxon>Eukaryota</taxon>
        <taxon>Metazoa</taxon>
        <taxon>Spiralia</taxon>
        <taxon>Lophotrochozoa</taxon>
        <taxon>Mollusca</taxon>
        <taxon>Cephalopoda</taxon>
        <taxon>Coleoidea</taxon>
        <taxon>Octopodiformes</taxon>
        <taxon>Octopoda</taxon>
        <taxon>Incirrata</taxon>
        <taxon>Octopodidae</taxon>
        <taxon>Octopus</taxon>
    </lineage>
</organism>
<keyword evidence="2" id="KW-1185">Reference proteome</keyword>
<sequence>MITDILEISKSGGSNPNKFRKGNQRQLEVSNNVNHIVNKLPTRKTPVTNDLIGAPSRYITNEADLKQTTHKKIKESLWKRRIEGDVKMRRKHIDIVEREKLAELKR</sequence>
<reference evidence="1" key="1">
    <citation type="submission" date="2023-08" db="EMBL/GenBank/DDBJ databases">
        <authorList>
            <person name="Alioto T."/>
            <person name="Alioto T."/>
            <person name="Gomez Garrido J."/>
        </authorList>
    </citation>
    <scope>NUCLEOTIDE SEQUENCE</scope>
</reference>
<name>A0AA36ALM3_OCTVU</name>
<dbReference type="AlphaFoldDB" id="A0AA36ALM3"/>
<proteinExistence type="predicted"/>
<evidence type="ECO:0000313" key="2">
    <source>
        <dbReference type="Proteomes" id="UP001162480"/>
    </source>
</evidence>
<evidence type="ECO:0000313" key="1">
    <source>
        <dbReference type="EMBL" id="CAI9718353.1"/>
    </source>
</evidence>
<protein>
    <submittedName>
        <fullName evidence="1">Uncharacterized protein</fullName>
    </submittedName>
</protein>